<organism evidence="1 2">
    <name type="scientific">Catenovulum maritimum</name>
    <dbReference type="NCBI Taxonomy" id="1513271"/>
    <lineage>
        <taxon>Bacteria</taxon>
        <taxon>Pseudomonadati</taxon>
        <taxon>Pseudomonadota</taxon>
        <taxon>Gammaproteobacteria</taxon>
        <taxon>Alteromonadales</taxon>
        <taxon>Alteromonadaceae</taxon>
        <taxon>Catenovulum</taxon>
    </lineage>
</organism>
<name>A0A0J8JLM0_9ALTE</name>
<evidence type="ECO:0008006" key="3">
    <source>
        <dbReference type="Google" id="ProtNLM"/>
    </source>
</evidence>
<dbReference type="EMBL" id="LAZL01000011">
    <property type="protein sequence ID" value="KMT65461.1"/>
    <property type="molecule type" value="Genomic_DNA"/>
</dbReference>
<dbReference type="Proteomes" id="UP000037600">
    <property type="component" value="Unassembled WGS sequence"/>
</dbReference>
<evidence type="ECO:0000313" key="2">
    <source>
        <dbReference type="Proteomes" id="UP000037600"/>
    </source>
</evidence>
<comment type="caution">
    <text evidence="1">The sequence shown here is derived from an EMBL/GenBank/DDBJ whole genome shotgun (WGS) entry which is preliminary data.</text>
</comment>
<reference evidence="1 2" key="1">
    <citation type="submission" date="2015-04" db="EMBL/GenBank/DDBJ databases">
        <title>Draft Genome Sequence of the Novel Agar-Digesting Marine Bacterium Q1.</title>
        <authorList>
            <person name="Li Y."/>
            <person name="Li D."/>
            <person name="Chen G."/>
            <person name="Du Z."/>
        </authorList>
    </citation>
    <scope>NUCLEOTIDE SEQUENCE [LARGE SCALE GENOMIC DNA]</scope>
    <source>
        <strain evidence="1 2">Q1</strain>
    </source>
</reference>
<accession>A0A0J8JLM0</accession>
<dbReference type="OrthoDB" id="5820465at2"/>
<dbReference type="InterPro" id="IPR021343">
    <property type="entry name" value="DUF2960"/>
</dbReference>
<gene>
    <name evidence="1" type="ORF">XM47_08900</name>
</gene>
<proteinExistence type="predicted"/>
<protein>
    <recommendedName>
        <fullName evidence="3">DUF2960 domain-containing protein</fullName>
    </recommendedName>
</protein>
<keyword evidence="2" id="KW-1185">Reference proteome</keyword>
<dbReference type="AlphaFoldDB" id="A0A0J8JLM0"/>
<evidence type="ECO:0000313" key="1">
    <source>
        <dbReference type="EMBL" id="KMT65461.1"/>
    </source>
</evidence>
<dbReference type="RefSeq" id="WP_048691744.1">
    <property type="nucleotide sequence ID" value="NZ_KQ130488.1"/>
</dbReference>
<sequence>MARRVSYKFKNVAKEINFSYDKHRDIYEAIAAAEKIDLTKFLQMEEQVHMTAKDKSAIKNFRQKEFERMGFSEIVSIKEIKE</sequence>
<dbReference type="Pfam" id="PF11173">
    <property type="entry name" value="DUF2960"/>
    <property type="match status" value="1"/>
</dbReference>